<organism evidence="1 2">
    <name type="scientific">Amanita muscaria (strain Koide BX008)</name>
    <dbReference type="NCBI Taxonomy" id="946122"/>
    <lineage>
        <taxon>Eukaryota</taxon>
        <taxon>Fungi</taxon>
        <taxon>Dikarya</taxon>
        <taxon>Basidiomycota</taxon>
        <taxon>Agaricomycotina</taxon>
        <taxon>Agaricomycetes</taxon>
        <taxon>Agaricomycetidae</taxon>
        <taxon>Agaricales</taxon>
        <taxon>Pluteineae</taxon>
        <taxon>Amanitaceae</taxon>
        <taxon>Amanita</taxon>
    </lineage>
</organism>
<evidence type="ECO:0000313" key="2">
    <source>
        <dbReference type="Proteomes" id="UP000054549"/>
    </source>
</evidence>
<accession>A0A0C2WKA5</accession>
<proteinExistence type="predicted"/>
<reference evidence="1 2" key="1">
    <citation type="submission" date="2014-04" db="EMBL/GenBank/DDBJ databases">
        <title>Evolutionary Origins and Diversification of the Mycorrhizal Mutualists.</title>
        <authorList>
            <consortium name="DOE Joint Genome Institute"/>
            <consortium name="Mycorrhizal Genomics Consortium"/>
            <person name="Kohler A."/>
            <person name="Kuo A."/>
            <person name="Nagy L.G."/>
            <person name="Floudas D."/>
            <person name="Copeland A."/>
            <person name="Barry K.W."/>
            <person name="Cichocki N."/>
            <person name="Veneault-Fourrey C."/>
            <person name="LaButti K."/>
            <person name="Lindquist E.A."/>
            <person name="Lipzen A."/>
            <person name="Lundell T."/>
            <person name="Morin E."/>
            <person name="Murat C."/>
            <person name="Riley R."/>
            <person name="Ohm R."/>
            <person name="Sun H."/>
            <person name="Tunlid A."/>
            <person name="Henrissat B."/>
            <person name="Grigoriev I.V."/>
            <person name="Hibbett D.S."/>
            <person name="Martin F."/>
        </authorList>
    </citation>
    <scope>NUCLEOTIDE SEQUENCE [LARGE SCALE GENOMIC DNA]</scope>
    <source>
        <strain evidence="1 2">Koide BX008</strain>
    </source>
</reference>
<dbReference type="HOGENOM" id="CLU_2526960_0_0_1"/>
<evidence type="ECO:0000313" key="1">
    <source>
        <dbReference type="EMBL" id="KIL57116.1"/>
    </source>
</evidence>
<dbReference type="EMBL" id="KN818382">
    <property type="protein sequence ID" value="KIL57116.1"/>
    <property type="molecule type" value="Genomic_DNA"/>
</dbReference>
<name>A0A0C2WKA5_AMAMK</name>
<protein>
    <submittedName>
        <fullName evidence="1">Uncharacterized protein</fullName>
    </submittedName>
</protein>
<dbReference type="InParanoid" id="A0A0C2WKA5"/>
<gene>
    <name evidence="1" type="ORF">M378DRAFT_172112</name>
</gene>
<dbReference type="Proteomes" id="UP000054549">
    <property type="component" value="Unassembled WGS sequence"/>
</dbReference>
<keyword evidence="2" id="KW-1185">Reference proteome</keyword>
<dbReference type="AlphaFoldDB" id="A0A0C2WKA5"/>
<sequence>MTYCVIACPFSSTHLLILNSGRIPVKLKNTEKHQSIRARLGSESEELGLRQRCAAPMALVVPREGTGRRDVGNQSLVPCTYLPQ</sequence>